<dbReference type="InterPro" id="IPR029021">
    <property type="entry name" value="Prot-tyrosine_phosphatase-like"/>
</dbReference>
<dbReference type="PROSITE" id="PS50056">
    <property type="entry name" value="TYR_PHOSPHATASE_2"/>
    <property type="match status" value="1"/>
</dbReference>
<dbReference type="InterPro" id="IPR000242">
    <property type="entry name" value="PTP_cat"/>
</dbReference>
<evidence type="ECO:0000313" key="16">
    <source>
        <dbReference type="RefSeq" id="XP_017033505.1"/>
    </source>
</evidence>
<proteinExistence type="predicted"/>
<dbReference type="FunFam" id="3.90.190.10:FF:000101">
    <property type="entry name" value="phosphatidylinositol phosphatase PTPRQ"/>
    <property type="match status" value="1"/>
</dbReference>
<dbReference type="SUPFAM" id="SSF52799">
    <property type="entry name" value="(Phosphotyrosine protein) phosphatases II"/>
    <property type="match status" value="1"/>
</dbReference>
<dbReference type="CDD" id="cd00047">
    <property type="entry name" value="PTPc"/>
    <property type="match status" value="1"/>
</dbReference>
<dbReference type="Gene3D" id="3.90.190.10">
    <property type="entry name" value="Protein tyrosine phosphatase superfamily"/>
    <property type="match status" value="1"/>
</dbReference>
<dbReference type="GO" id="GO:0016020">
    <property type="term" value="C:membrane"/>
    <property type="evidence" value="ECO:0007669"/>
    <property type="project" value="UniProtKB-SubCell"/>
</dbReference>
<dbReference type="Pfam" id="PF00102">
    <property type="entry name" value="Y_phosphatase"/>
    <property type="match status" value="1"/>
</dbReference>
<dbReference type="RefSeq" id="XP_017033505.1">
    <property type="nucleotide sequence ID" value="XM_017178016.1"/>
</dbReference>
<keyword evidence="6 10" id="KW-1133">Transmembrane helix</keyword>
<dbReference type="CDD" id="cd00063">
    <property type="entry name" value="FN3"/>
    <property type="match status" value="2"/>
</dbReference>
<dbReference type="GO" id="GO:0004725">
    <property type="term" value="F:protein tyrosine phosphatase activity"/>
    <property type="evidence" value="ECO:0007669"/>
    <property type="project" value="InterPro"/>
</dbReference>
<dbReference type="Pfam" id="PF00041">
    <property type="entry name" value="fn3"/>
    <property type="match status" value="1"/>
</dbReference>
<keyword evidence="3 11" id="KW-0732">Signal</keyword>
<evidence type="ECO:0000256" key="7">
    <source>
        <dbReference type="ARBA" id="ARBA00023136"/>
    </source>
</evidence>
<evidence type="ECO:0000259" key="14">
    <source>
        <dbReference type="PROSITE" id="PS50853"/>
    </source>
</evidence>
<protein>
    <submittedName>
        <fullName evidence="16 17">Phosphatidylinositol phosphatase PTPRQ</fullName>
    </submittedName>
</protein>
<evidence type="ECO:0000256" key="5">
    <source>
        <dbReference type="ARBA" id="ARBA00022912"/>
    </source>
</evidence>
<dbReference type="InterPro" id="IPR036116">
    <property type="entry name" value="FN3_sf"/>
</dbReference>
<dbReference type="GO" id="GO:0048666">
    <property type="term" value="P:neuron development"/>
    <property type="evidence" value="ECO:0007669"/>
    <property type="project" value="UniProtKB-ARBA"/>
</dbReference>
<evidence type="ECO:0000256" key="6">
    <source>
        <dbReference type="ARBA" id="ARBA00022989"/>
    </source>
</evidence>
<feature type="compositionally biased region" description="Low complexity" evidence="9">
    <location>
        <begin position="262"/>
        <end position="273"/>
    </location>
</feature>
<feature type="domain" description="Fibronectin type-III" evidence="14">
    <location>
        <begin position="447"/>
        <end position="543"/>
    </location>
</feature>
<evidence type="ECO:0000256" key="8">
    <source>
        <dbReference type="ARBA" id="ARBA00023180"/>
    </source>
</evidence>
<evidence type="ECO:0000256" key="9">
    <source>
        <dbReference type="SAM" id="MobiDB-lite"/>
    </source>
</evidence>
<comment type="subcellular location">
    <subcellularLocation>
        <location evidence="1">Membrane</location>
        <topology evidence="1">Single-pass membrane protein</topology>
    </subcellularLocation>
</comment>
<feature type="domain" description="Fibronectin type-III" evidence="14">
    <location>
        <begin position="350"/>
        <end position="445"/>
    </location>
</feature>
<keyword evidence="2 10" id="KW-0812">Transmembrane</keyword>
<dbReference type="RefSeq" id="XP_017033506.1">
    <property type="nucleotide sequence ID" value="XM_017178017.1"/>
</dbReference>
<accession>A0A6P4IY25</accession>
<feature type="compositionally biased region" description="Low complexity" evidence="9">
    <location>
        <begin position="286"/>
        <end position="295"/>
    </location>
</feature>
<keyword evidence="7 10" id="KW-0472">Membrane</keyword>
<dbReference type="InterPro" id="IPR050713">
    <property type="entry name" value="RTP_Phos/Ushers"/>
</dbReference>
<dbReference type="PRINTS" id="PR00700">
    <property type="entry name" value="PRTYPHPHTASE"/>
</dbReference>
<name>A0A6P4IY25_DROKI</name>
<dbReference type="GO" id="GO:0009653">
    <property type="term" value="P:anatomical structure morphogenesis"/>
    <property type="evidence" value="ECO:0007669"/>
    <property type="project" value="UniProtKB-ARBA"/>
</dbReference>
<feature type="transmembrane region" description="Helical" evidence="10">
    <location>
        <begin position="1041"/>
        <end position="1063"/>
    </location>
</feature>
<dbReference type="PANTHER" id="PTHR46957:SF3">
    <property type="entry name" value="CYTOKINE RECEPTOR"/>
    <property type="match status" value="1"/>
</dbReference>
<feature type="region of interest" description="Disordered" evidence="9">
    <location>
        <begin position="262"/>
        <end position="299"/>
    </location>
</feature>
<feature type="chain" id="PRO_5044647428" evidence="11">
    <location>
        <begin position="28"/>
        <end position="1440"/>
    </location>
</feature>
<dbReference type="Gene3D" id="2.60.40.10">
    <property type="entry name" value="Immunoglobulins"/>
    <property type="match status" value="2"/>
</dbReference>
<dbReference type="InterPro" id="IPR003595">
    <property type="entry name" value="Tyr_Pase_cat"/>
</dbReference>
<evidence type="ECO:0000256" key="1">
    <source>
        <dbReference type="ARBA" id="ARBA00004167"/>
    </source>
</evidence>
<evidence type="ECO:0000259" key="12">
    <source>
        <dbReference type="PROSITE" id="PS50055"/>
    </source>
</evidence>
<dbReference type="SMART" id="SM00404">
    <property type="entry name" value="PTPc_motif"/>
    <property type="match status" value="1"/>
</dbReference>
<dbReference type="PROSITE" id="PS50853">
    <property type="entry name" value="FN3"/>
    <property type="match status" value="4"/>
</dbReference>
<dbReference type="Proteomes" id="UP001652661">
    <property type="component" value="Chromosome 2R"/>
</dbReference>
<evidence type="ECO:0000256" key="3">
    <source>
        <dbReference type="ARBA" id="ARBA00022729"/>
    </source>
</evidence>
<evidence type="ECO:0000256" key="4">
    <source>
        <dbReference type="ARBA" id="ARBA00022801"/>
    </source>
</evidence>
<evidence type="ECO:0000256" key="2">
    <source>
        <dbReference type="ARBA" id="ARBA00022692"/>
    </source>
</evidence>
<dbReference type="SMART" id="SM00060">
    <property type="entry name" value="FN3"/>
    <property type="match status" value="7"/>
</dbReference>
<evidence type="ECO:0000256" key="10">
    <source>
        <dbReference type="SAM" id="Phobius"/>
    </source>
</evidence>
<dbReference type="SUPFAM" id="SSF49265">
    <property type="entry name" value="Fibronectin type III"/>
    <property type="match status" value="3"/>
</dbReference>
<keyword evidence="8" id="KW-0325">Glycoprotein</keyword>
<dbReference type="OrthoDB" id="5854685at2759"/>
<feature type="region of interest" description="Disordered" evidence="9">
    <location>
        <begin position="1384"/>
        <end position="1440"/>
    </location>
</feature>
<feature type="compositionally biased region" description="Polar residues" evidence="9">
    <location>
        <begin position="274"/>
        <end position="283"/>
    </location>
</feature>
<feature type="domain" description="Fibronectin type-III" evidence="14">
    <location>
        <begin position="765"/>
        <end position="872"/>
    </location>
</feature>
<keyword evidence="5" id="KW-0904">Protein phosphatase</keyword>
<keyword evidence="15" id="KW-1185">Reference proteome</keyword>
<feature type="domain" description="Fibronectin type-III" evidence="14">
    <location>
        <begin position="652"/>
        <end position="754"/>
    </location>
</feature>
<evidence type="ECO:0000313" key="15">
    <source>
        <dbReference type="Proteomes" id="UP001652661"/>
    </source>
</evidence>
<sequence>MDTTHWKPNIQVYGLILLTLWIAWVQGQSELTANAISGSQEFAEKVEVNVVSTAYTLAFKISDGTEYAIDSVTCRNGSGTETKANEANVCESLDPCTFYTCVVSFRSIVVGTPPLPDQTIYAYTEYKQPRTTMTSVVPTANTIKVTWQTTDRACVALFKIEAKAADTYSTEQLNDKSTHTFKGVKSCLTHTITLVTHNNASQVVDQDTQNVDTLYAEPGDISMNITNLANGITVVKWGDPSEENCISNYVFKWRRDDCIQEPETTTTEDPMTTSSGEDYTTDASTEEPSSPEQPEYNSVECEWSDISADGKLREYLLTDLQGCELYTFQVFTNENATAKALQQFTSAEKVSSAVFEPTHISNTTELRWTWSEPQDHPRCVANYSVKLSGPSQRPANETTDLVTLDKVAVFENLDPCGIYTVEIVPILLNGSSGARYQDQGTVSEDQPTQILEPVLLPDSFSLELTWLTPVYADLCIDGYRLSGWMDDDVTVVEVEALSVTTQNTSVVFSNLLACQVYIIQIIPYTRESLDGQLRQVEVETRPAIVDSSKITLQLTGKGSASHSLELSANNADYNNTCLTIFAFFNCSTTSSVRNPSAERYVEGHSKRGFQAKLSPLSPYTYYSCSVTLYNVAGPSPVKTIHNLQTETYFPEQPQNVTPRDSTRSSLQFTWEPPTYLNGPIKYYQVFLMRHEASYFVPEDCPAIVEDSKPETKGDLNANFTGLAPSVRYILQVAAQNDFGMGDYTAPVIGTTRPTVSDNVTQLSVLPQGPLNDNKEYSANVTITWTVPCKSNGDIEYFQLSFSGSRPNYKPVAFQRNVALDTENLKGRMSYTETDMQPQYAYTVQVAVKNREVEELSGSVPGSWESPAGLPSVLSKQVVDEMKVIPQQTNHPTKSAVVRLPAEILQSESGEITYIALLLSSCADAPELQHNVGDSWPNVLNYEQAGGDGTGPSCILQYQTTEERWEPVVSTRARQSRDVDLESLEIVFTIGTDKCNEGKRFCNGPLKADTEYNMVVRLFTKSGYSDAAVVYFKTEAALKVTLILVSVCSCLLLAFVIGLAVLWVRKRMAWHRDSGQGIEDPFGNVIAKNFAIFYAEVAKPEKLAREFKEITVQALELSYAASELGCHKNRYADIYPYDKNRVILDIDAEGSDYINASFIDGDPRKKEYIATQGPKPESIMDFWRMVLQYNVRVIVQVTQFRENDIIKCHEYFPYTMRGLTVTIKSKEVFELYDRTELSVIHDKYGLKEKVIHFYFKKWPDHGCPADPMHLITFVKKVKAERRPSYSPIVVHCSAGVGRTGTFIGLDLIMQRLKSESKINIFETVKKLRFQRMKMVQTLQQYTFLYACTYELVKQKIPRAALKLEGRPKSQTIPALSAPKKVSFPDVEVGSGEADDHVSSAPKADNIDVPTLQLPTRYSGLRKSTSPLTTGSNEAGTSSSNM</sequence>
<evidence type="ECO:0000259" key="13">
    <source>
        <dbReference type="PROSITE" id="PS50056"/>
    </source>
</evidence>
<dbReference type="InterPro" id="IPR013783">
    <property type="entry name" value="Ig-like_fold"/>
</dbReference>
<reference evidence="16" key="1">
    <citation type="submission" date="2025-04" db="UniProtKB">
        <authorList>
            <consortium name="RefSeq"/>
        </authorList>
    </citation>
    <scope>IDENTIFICATION</scope>
</reference>
<dbReference type="InterPro" id="IPR016130">
    <property type="entry name" value="Tyr_Pase_AS"/>
</dbReference>
<dbReference type="InterPro" id="IPR000387">
    <property type="entry name" value="Tyr_Pase_dom"/>
</dbReference>
<dbReference type="PROSITE" id="PS50055">
    <property type="entry name" value="TYR_PHOSPHATASE_PTP"/>
    <property type="match status" value="1"/>
</dbReference>
<feature type="signal peptide" evidence="11">
    <location>
        <begin position="1"/>
        <end position="27"/>
    </location>
</feature>
<feature type="domain" description="Tyrosine specific protein phosphatases" evidence="13">
    <location>
        <begin position="1267"/>
        <end position="1341"/>
    </location>
</feature>
<feature type="compositionally biased region" description="Polar residues" evidence="9">
    <location>
        <begin position="1420"/>
        <end position="1440"/>
    </location>
</feature>
<dbReference type="SMART" id="SM00194">
    <property type="entry name" value="PTPc"/>
    <property type="match status" value="1"/>
</dbReference>
<reference evidence="15" key="2">
    <citation type="submission" date="2025-05" db="UniProtKB">
        <authorList>
            <consortium name="RefSeq"/>
        </authorList>
    </citation>
    <scope>NUCLEOTIDE SEQUENCE [LARGE SCALE GENOMIC DNA]</scope>
    <source>
        <strain evidence="15">14028-0561.14</strain>
    </source>
</reference>
<dbReference type="PANTHER" id="PTHR46957">
    <property type="entry name" value="CYTOKINE RECEPTOR"/>
    <property type="match status" value="1"/>
</dbReference>
<evidence type="ECO:0000256" key="11">
    <source>
        <dbReference type="SAM" id="SignalP"/>
    </source>
</evidence>
<evidence type="ECO:0000313" key="17">
    <source>
        <dbReference type="RefSeq" id="XP_017033506.1"/>
    </source>
</evidence>
<keyword evidence="4" id="KW-0378">Hydrolase</keyword>
<gene>
    <name evidence="16 17" type="primary">LOC108082565</name>
</gene>
<feature type="domain" description="Tyrosine-protein phosphatase" evidence="12">
    <location>
        <begin position="1102"/>
        <end position="1350"/>
    </location>
</feature>
<dbReference type="PROSITE" id="PS00383">
    <property type="entry name" value="TYR_PHOSPHATASE_1"/>
    <property type="match status" value="1"/>
</dbReference>
<dbReference type="InterPro" id="IPR003961">
    <property type="entry name" value="FN3_dom"/>
</dbReference>
<organism evidence="15 16">
    <name type="scientific">Drosophila kikkawai</name>
    <name type="common">Fruit fly</name>
    <dbReference type="NCBI Taxonomy" id="30033"/>
    <lineage>
        <taxon>Eukaryota</taxon>
        <taxon>Metazoa</taxon>
        <taxon>Ecdysozoa</taxon>
        <taxon>Arthropoda</taxon>
        <taxon>Hexapoda</taxon>
        <taxon>Insecta</taxon>
        <taxon>Pterygota</taxon>
        <taxon>Neoptera</taxon>
        <taxon>Endopterygota</taxon>
        <taxon>Diptera</taxon>
        <taxon>Brachycera</taxon>
        <taxon>Muscomorpha</taxon>
        <taxon>Ephydroidea</taxon>
        <taxon>Drosophilidae</taxon>
        <taxon>Drosophila</taxon>
        <taxon>Sophophora</taxon>
    </lineage>
</organism>